<dbReference type="GO" id="GO:0004130">
    <property type="term" value="F:cytochrome-c peroxidase activity"/>
    <property type="evidence" value="ECO:0007669"/>
    <property type="project" value="TreeGrafter"/>
</dbReference>
<protein>
    <submittedName>
        <fullName evidence="7">Thiol oxidoreductase</fullName>
    </submittedName>
</protein>
<dbReference type="InterPro" id="IPR010538">
    <property type="entry name" value="DHOR"/>
</dbReference>
<evidence type="ECO:0000313" key="8">
    <source>
        <dbReference type="Proteomes" id="UP000298438"/>
    </source>
</evidence>
<dbReference type="SUPFAM" id="SSF46626">
    <property type="entry name" value="Cytochrome c"/>
    <property type="match status" value="1"/>
</dbReference>
<sequence length="553" mass="59917">MSRLLRVSALLGLAAAGGWALAQVDASLGTGGIGREIAVERHLQDDEEFRVPLAALIEHGRKLFAANWTGTEGGGRPLTKGNGRALSDPASPLVGMRSMNRISGPDSNSCAGCHNQPFGQAGGSGDFVANVFVQGQRFDFATFDRGDSVPTRGALDEAGKPVTLASIANSRHTPGMFGGGYIEMLAREITVELQRIRDGMKRGETRVLLAKGIDFGKLTRRADGLWDVSQVKGLPRLSLLTATPIDPPTLVVRPWHQAGNSVSLRDFTNTSYNHHHGIQTTERFGANVDADGDGFVNEMTRADVTAVAVFQATMAVPGQVVPNDVKVEKAILHGQQKFNEFRCASCHIPSLPLSKQGWTYTEPNPFNPNGNARVGDIRTLKLDLNDPALPQPRLTPATPNDEQLMVPAYTDFQLHDICDPKDPAPPESLDMNWPVWAPKFLDGNRRFLTRRLWGIANSGPYFHHGMFSTMREAVLAHHGEAEESRKAFVGGSDYDRDALIEFLKSLQVLPPGTRALVVDENFQPKRWGTTSTAAVSNPAVSAKNGGKTAALPR</sequence>
<dbReference type="GO" id="GO:0020037">
    <property type="term" value="F:heme binding"/>
    <property type="evidence" value="ECO:0007669"/>
    <property type="project" value="InterPro"/>
</dbReference>
<feature type="chain" id="PRO_5021199743" evidence="5">
    <location>
        <begin position="23"/>
        <end position="553"/>
    </location>
</feature>
<dbReference type="InterPro" id="IPR036909">
    <property type="entry name" value="Cyt_c-like_dom_sf"/>
</dbReference>
<dbReference type="PROSITE" id="PS51007">
    <property type="entry name" value="CYTC"/>
    <property type="match status" value="1"/>
</dbReference>
<evidence type="ECO:0000256" key="4">
    <source>
        <dbReference type="PROSITE-ProRule" id="PRU00433"/>
    </source>
</evidence>
<dbReference type="Gene3D" id="1.10.760.10">
    <property type="entry name" value="Cytochrome c-like domain"/>
    <property type="match status" value="1"/>
</dbReference>
<keyword evidence="2 4" id="KW-0479">Metal-binding</keyword>
<evidence type="ECO:0000256" key="5">
    <source>
        <dbReference type="SAM" id="SignalP"/>
    </source>
</evidence>
<name>A0A4Y9SQ18_9BURK</name>
<feature type="domain" description="Cytochrome c" evidence="6">
    <location>
        <begin position="329"/>
        <end position="507"/>
    </location>
</feature>
<evidence type="ECO:0000259" key="6">
    <source>
        <dbReference type="PROSITE" id="PS51007"/>
    </source>
</evidence>
<dbReference type="Proteomes" id="UP000298438">
    <property type="component" value="Unassembled WGS sequence"/>
</dbReference>
<keyword evidence="1 4" id="KW-0349">Heme</keyword>
<gene>
    <name evidence="7" type="ORF">E4L96_04535</name>
</gene>
<dbReference type="PANTHER" id="PTHR30600">
    <property type="entry name" value="CYTOCHROME C PEROXIDASE-RELATED"/>
    <property type="match status" value="1"/>
</dbReference>
<dbReference type="RefSeq" id="WP_135206035.1">
    <property type="nucleotide sequence ID" value="NZ_SPVF01000067.1"/>
</dbReference>
<evidence type="ECO:0000256" key="1">
    <source>
        <dbReference type="ARBA" id="ARBA00022617"/>
    </source>
</evidence>
<evidence type="ECO:0000256" key="2">
    <source>
        <dbReference type="ARBA" id="ARBA00022723"/>
    </source>
</evidence>
<keyword evidence="5" id="KW-0732">Signal</keyword>
<dbReference type="OrthoDB" id="9805202at2"/>
<comment type="caution">
    <text evidence="7">The sequence shown here is derived from an EMBL/GenBank/DDBJ whole genome shotgun (WGS) entry which is preliminary data.</text>
</comment>
<organism evidence="7 8">
    <name type="scientific">Zemynaea arenosa</name>
    <dbReference type="NCBI Taxonomy" id="2561931"/>
    <lineage>
        <taxon>Bacteria</taxon>
        <taxon>Pseudomonadati</taxon>
        <taxon>Pseudomonadota</taxon>
        <taxon>Betaproteobacteria</taxon>
        <taxon>Burkholderiales</taxon>
        <taxon>Oxalobacteraceae</taxon>
        <taxon>Telluria group</taxon>
        <taxon>Zemynaea</taxon>
    </lineage>
</organism>
<dbReference type="AlphaFoldDB" id="A0A4Y9SQ18"/>
<dbReference type="GO" id="GO:0009055">
    <property type="term" value="F:electron transfer activity"/>
    <property type="evidence" value="ECO:0007669"/>
    <property type="project" value="InterPro"/>
</dbReference>
<evidence type="ECO:0000256" key="3">
    <source>
        <dbReference type="ARBA" id="ARBA00023004"/>
    </source>
</evidence>
<dbReference type="InterPro" id="IPR009056">
    <property type="entry name" value="Cyt_c-like_dom"/>
</dbReference>
<dbReference type="EMBL" id="SPVF01000067">
    <property type="protein sequence ID" value="TFW26274.1"/>
    <property type="molecule type" value="Genomic_DNA"/>
</dbReference>
<reference evidence="7 8" key="1">
    <citation type="submission" date="2019-03" db="EMBL/GenBank/DDBJ databases">
        <title>Draft Genome Sequence of Massilia arenosa sp. nov., a Novel Massilia Species Isolated from a Sandy-loam Maize Soil.</title>
        <authorList>
            <person name="Raths R."/>
            <person name="Peta V."/>
            <person name="Bucking H."/>
        </authorList>
    </citation>
    <scope>NUCLEOTIDE SEQUENCE [LARGE SCALE GENOMIC DNA]</scope>
    <source>
        <strain evidence="7 8">MC02</strain>
    </source>
</reference>
<dbReference type="PANTHER" id="PTHR30600:SF4">
    <property type="entry name" value="CYTOCHROME C DOMAIN-CONTAINING PROTEIN"/>
    <property type="match status" value="1"/>
</dbReference>
<evidence type="ECO:0000313" key="7">
    <source>
        <dbReference type="EMBL" id="TFW26274.1"/>
    </source>
</evidence>
<proteinExistence type="predicted"/>
<keyword evidence="3 4" id="KW-0408">Iron</keyword>
<accession>A0A4Y9SQ18</accession>
<dbReference type="InterPro" id="IPR051395">
    <property type="entry name" value="Cytochrome_c_Peroxidase/MauG"/>
</dbReference>
<dbReference type="GO" id="GO:0046872">
    <property type="term" value="F:metal ion binding"/>
    <property type="evidence" value="ECO:0007669"/>
    <property type="project" value="UniProtKB-KW"/>
</dbReference>
<dbReference type="Pfam" id="PF06537">
    <property type="entry name" value="DHOR"/>
    <property type="match status" value="1"/>
</dbReference>
<keyword evidence="8" id="KW-1185">Reference proteome</keyword>
<feature type="signal peptide" evidence="5">
    <location>
        <begin position="1"/>
        <end position="22"/>
    </location>
</feature>